<protein>
    <submittedName>
        <fullName evidence="2">Uncharacterized protein</fullName>
    </submittedName>
</protein>
<feature type="region of interest" description="Disordered" evidence="1">
    <location>
        <begin position="18"/>
        <end position="44"/>
    </location>
</feature>
<feature type="compositionally biased region" description="Polar residues" evidence="1">
    <location>
        <begin position="30"/>
        <end position="44"/>
    </location>
</feature>
<proteinExistence type="predicted"/>
<gene>
    <name evidence="2" type="ORF">Plec18167_000866</name>
</gene>
<evidence type="ECO:0000256" key="1">
    <source>
        <dbReference type="SAM" id="MobiDB-lite"/>
    </source>
</evidence>
<organism evidence="2 3">
    <name type="scientific">Paecilomyces lecythidis</name>
    <dbReference type="NCBI Taxonomy" id="3004212"/>
    <lineage>
        <taxon>Eukaryota</taxon>
        <taxon>Fungi</taxon>
        <taxon>Dikarya</taxon>
        <taxon>Ascomycota</taxon>
        <taxon>Pezizomycotina</taxon>
        <taxon>Eurotiomycetes</taxon>
        <taxon>Eurotiomycetidae</taxon>
        <taxon>Eurotiales</taxon>
        <taxon>Thermoascaceae</taxon>
        <taxon>Paecilomyces</taxon>
    </lineage>
</organism>
<feature type="compositionally biased region" description="Polar residues" evidence="1">
    <location>
        <begin position="83"/>
        <end position="107"/>
    </location>
</feature>
<evidence type="ECO:0000313" key="3">
    <source>
        <dbReference type="Proteomes" id="UP001583193"/>
    </source>
</evidence>
<evidence type="ECO:0000313" key="2">
    <source>
        <dbReference type="EMBL" id="KAL1885373.1"/>
    </source>
</evidence>
<name>A0ABR3YC49_9EURO</name>
<comment type="caution">
    <text evidence="2">The sequence shown here is derived from an EMBL/GenBank/DDBJ whole genome shotgun (WGS) entry which is preliminary data.</text>
</comment>
<sequence>MRPALRQILDSWGISHFHSSRNTDDVKTSGLANQSGRRRAPSTNRLSYKNITKTTFRPDDDEVYLTTDIGRADSVINEETSRSNKPTVTGQESIAMNITMKQSFSQK</sequence>
<reference evidence="2 3" key="1">
    <citation type="journal article" date="2024" name="IMA Fungus">
        <title>IMA Genome - F19 : A genome assembly and annotation guide to empower mycologists, including annotated draft genome sequences of Ceratocystis pirilliformis, Diaporthe australafricana, Fusarium ophioides, Paecilomyces lecythidis, and Sporothrix stenoceras.</title>
        <authorList>
            <person name="Aylward J."/>
            <person name="Wilson A.M."/>
            <person name="Visagie C.M."/>
            <person name="Spraker J."/>
            <person name="Barnes I."/>
            <person name="Buitendag C."/>
            <person name="Ceriani C."/>
            <person name="Del Mar Angel L."/>
            <person name="du Plessis D."/>
            <person name="Fuchs T."/>
            <person name="Gasser K."/>
            <person name="Kramer D."/>
            <person name="Li W."/>
            <person name="Munsamy K."/>
            <person name="Piso A."/>
            <person name="Price J.L."/>
            <person name="Sonnekus B."/>
            <person name="Thomas C."/>
            <person name="van der Nest A."/>
            <person name="van Dijk A."/>
            <person name="van Heerden A."/>
            <person name="van Vuuren N."/>
            <person name="Yilmaz N."/>
            <person name="Duong T.A."/>
            <person name="van der Merwe N.A."/>
            <person name="Wingfield M.J."/>
            <person name="Wingfield B.D."/>
        </authorList>
    </citation>
    <scope>NUCLEOTIDE SEQUENCE [LARGE SCALE GENOMIC DNA]</scope>
    <source>
        <strain evidence="2 3">CMW 18167</strain>
    </source>
</reference>
<dbReference type="Proteomes" id="UP001583193">
    <property type="component" value="Unassembled WGS sequence"/>
</dbReference>
<feature type="region of interest" description="Disordered" evidence="1">
    <location>
        <begin position="75"/>
        <end position="107"/>
    </location>
</feature>
<keyword evidence="3" id="KW-1185">Reference proteome</keyword>
<dbReference type="EMBL" id="JAVDPF010000002">
    <property type="protein sequence ID" value="KAL1885373.1"/>
    <property type="molecule type" value="Genomic_DNA"/>
</dbReference>
<accession>A0ABR3YC49</accession>